<evidence type="ECO:0000259" key="2">
    <source>
        <dbReference type="Pfam" id="PF05713"/>
    </source>
</evidence>
<dbReference type="AlphaFoldDB" id="A0A3S3MCM0"/>
<sequence length="132" mass="14581">MSEEMPTPRPSERRRRPNVAGGRVARHVVRASPEEEGVLLRLALAQGVTIPRLLVESALAQDAGETASERRAMITKLYELHRLLAAISNNVNQIAKATNATRELRPETFATLAAVRKTAMRIDELTDELSLT</sequence>
<proteinExistence type="predicted"/>
<feature type="domain" description="Bacterial mobilisation" evidence="2">
    <location>
        <begin position="84"/>
        <end position="115"/>
    </location>
</feature>
<evidence type="ECO:0000313" key="3">
    <source>
        <dbReference type="EMBL" id="RWR18669.1"/>
    </source>
</evidence>
<dbReference type="Proteomes" id="UP000285970">
    <property type="component" value="Unassembled WGS sequence"/>
</dbReference>
<evidence type="ECO:0000313" key="4">
    <source>
        <dbReference type="Proteomes" id="UP000285970"/>
    </source>
</evidence>
<accession>A0A3S3MCM0</accession>
<name>A0A3S3MCM0_9MICO</name>
<dbReference type="OrthoDB" id="3636113at2"/>
<dbReference type="InterPro" id="IPR008687">
    <property type="entry name" value="MobC"/>
</dbReference>
<protein>
    <submittedName>
        <fullName evidence="3">Plasmid mobilization relaxosome protein MobC</fullName>
    </submittedName>
</protein>
<gene>
    <name evidence="3" type="primary">mobC</name>
    <name evidence="3" type="ORF">D8Y23_09115</name>
</gene>
<organism evidence="3 4">
    <name type="scientific">Microbacterium enclense</name>
    <dbReference type="NCBI Taxonomy" id="993073"/>
    <lineage>
        <taxon>Bacteria</taxon>
        <taxon>Bacillati</taxon>
        <taxon>Actinomycetota</taxon>
        <taxon>Actinomycetes</taxon>
        <taxon>Micrococcales</taxon>
        <taxon>Microbacteriaceae</taxon>
        <taxon>Microbacterium</taxon>
    </lineage>
</organism>
<evidence type="ECO:0000256" key="1">
    <source>
        <dbReference type="SAM" id="MobiDB-lite"/>
    </source>
</evidence>
<feature type="region of interest" description="Disordered" evidence="1">
    <location>
        <begin position="1"/>
        <end position="21"/>
    </location>
</feature>
<dbReference type="EMBL" id="RBZY01000028">
    <property type="protein sequence ID" value="RWR18669.1"/>
    <property type="molecule type" value="Genomic_DNA"/>
</dbReference>
<dbReference type="Pfam" id="PF05713">
    <property type="entry name" value="MobC"/>
    <property type="match status" value="1"/>
</dbReference>
<reference evidence="3 4" key="1">
    <citation type="journal article" date="2018" name="Front. Microbiol.">
        <title>Novel Insights Into Bacterial Dimethylsulfoniopropionate Catabolism in the East China Sea.</title>
        <authorList>
            <person name="Liu J."/>
            <person name="Liu J."/>
            <person name="Zhang S.H."/>
            <person name="Liang J."/>
            <person name="Lin H."/>
            <person name="Song D."/>
            <person name="Yang G.P."/>
            <person name="Todd J.D."/>
            <person name="Zhang X.H."/>
        </authorList>
    </citation>
    <scope>NUCLEOTIDE SEQUENCE [LARGE SCALE GENOMIC DNA]</scope>
    <source>
        <strain evidence="3 4">ZYFD042</strain>
    </source>
</reference>
<comment type="caution">
    <text evidence="3">The sequence shown here is derived from an EMBL/GenBank/DDBJ whole genome shotgun (WGS) entry which is preliminary data.</text>
</comment>